<feature type="transmembrane region" description="Helical" evidence="6">
    <location>
        <begin position="106"/>
        <end position="129"/>
    </location>
</feature>
<dbReference type="InterPro" id="IPR050482">
    <property type="entry name" value="Sensor_HK_TwoCompSys"/>
</dbReference>
<dbReference type="SUPFAM" id="SSF55874">
    <property type="entry name" value="ATPase domain of HSP90 chaperone/DNA topoisomerase II/histidine kinase"/>
    <property type="match status" value="1"/>
</dbReference>
<keyword evidence="6" id="KW-0812">Transmembrane</keyword>
<name>A0A7Y9J279_9ACTN</name>
<reference evidence="8 9" key="1">
    <citation type="submission" date="2020-07" db="EMBL/GenBank/DDBJ databases">
        <title>Sequencing the genomes of 1000 actinobacteria strains.</title>
        <authorList>
            <person name="Klenk H.-P."/>
        </authorList>
    </citation>
    <scope>NUCLEOTIDE SEQUENCE [LARGE SCALE GENOMIC DNA]</scope>
    <source>
        <strain evidence="8 9">DSM 7487</strain>
    </source>
</reference>
<feature type="domain" description="Histidine kinase/HSP90-like ATPase" evidence="7">
    <location>
        <begin position="285"/>
        <end position="382"/>
    </location>
</feature>
<keyword evidence="5" id="KW-0902">Two-component regulatory system</keyword>
<dbReference type="InterPro" id="IPR003594">
    <property type="entry name" value="HATPase_dom"/>
</dbReference>
<dbReference type="RefSeq" id="WP_179754009.1">
    <property type="nucleotide sequence ID" value="NZ_BAAAGN010000003.1"/>
</dbReference>
<dbReference type="Pfam" id="PF13581">
    <property type="entry name" value="HATPase_c_2"/>
    <property type="match status" value="1"/>
</dbReference>
<evidence type="ECO:0000313" key="8">
    <source>
        <dbReference type="EMBL" id="NYD23931.1"/>
    </source>
</evidence>
<dbReference type="PANTHER" id="PTHR24421">
    <property type="entry name" value="NITRATE/NITRITE SENSOR PROTEIN NARX-RELATED"/>
    <property type="match status" value="1"/>
</dbReference>
<evidence type="ECO:0000256" key="1">
    <source>
        <dbReference type="ARBA" id="ARBA00000085"/>
    </source>
</evidence>
<dbReference type="CDD" id="cd16917">
    <property type="entry name" value="HATPase_UhpB-NarQ-NarX-like"/>
    <property type="match status" value="1"/>
</dbReference>
<accession>A0A7Y9J279</accession>
<keyword evidence="6" id="KW-0472">Membrane</keyword>
<feature type="transmembrane region" description="Helical" evidence="6">
    <location>
        <begin position="150"/>
        <end position="171"/>
    </location>
</feature>
<dbReference type="PANTHER" id="PTHR24421:SF10">
    <property type="entry name" value="NITRATE_NITRITE SENSOR PROTEIN NARQ"/>
    <property type="match status" value="1"/>
</dbReference>
<comment type="caution">
    <text evidence="8">The sequence shown here is derived from an EMBL/GenBank/DDBJ whole genome shotgun (WGS) entry which is preliminary data.</text>
</comment>
<evidence type="ECO:0000313" key="9">
    <source>
        <dbReference type="Proteomes" id="UP000521922"/>
    </source>
</evidence>
<feature type="transmembrane region" description="Helical" evidence="6">
    <location>
        <begin position="65"/>
        <end position="86"/>
    </location>
</feature>
<evidence type="ECO:0000256" key="3">
    <source>
        <dbReference type="ARBA" id="ARBA00022679"/>
    </source>
</evidence>
<dbReference type="Proteomes" id="UP000521922">
    <property type="component" value="Unassembled WGS sequence"/>
</dbReference>
<sequence length="385" mass="39339">MTRGGVQRLLALVLLLAIVSIVPTVAANLAGGRGEAPGWWSATVLVAYAAVAVLLLVQAVRGSRWWVLSWALVVVGDVALATYPAAVGHRPDDDVPWVLALSPITVGAGAVATPTLLGALALALVHLGLRLALQLSGVWTVPADVAVQEAIGLLVITTAASVAVLAVRGAARQVETARGGAERATAEAAAARAVELENSRWDGIVHDDVLASLSLTAHARDDGDRVRARAAAVRALASVERDPGAERGPLPLADVVSRLTDAVLEQHPAAVLTLPAPQQVRVDPDAADALVAATAEACRNAVRHGGTGGVPPAVRVRVRATGDRLLVEVRDDGRGFDPASATPRLGLVVSVRRRADLVGGRALVRSAPGVGTVVLLSVPFAGGAA</sequence>
<proteinExistence type="predicted"/>
<keyword evidence="9" id="KW-1185">Reference proteome</keyword>
<evidence type="ECO:0000256" key="6">
    <source>
        <dbReference type="SAM" id="Phobius"/>
    </source>
</evidence>
<feature type="transmembrane region" description="Helical" evidence="6">
    <location>
        <begin position="37"/>
        <end position="58"/>
    </location>
</feature>
<dbReference type="Gene3D" id="3.30.565.10">
    <property type="entry name" value="Histidine kinase-like ATPase, C-terminal domain"/>
    <property type="match status" value="1"/>
</dbReference>
<comment type="catalytic activity">
    <reaction evidence="1">
        <text>ATP + protein L-histidine = ADP + protein N-phospho-L-histidine.</text>
        <dbReference type="EC" id="2.7.13.3"/>
    </reaction>
</comment>
<keyword evidence="4 8" id="KW-0418">Kinase</keyword>
<protein>
    <recommendedName>
        <fullName evidence="2">histidine kinase</fullName>
        <ecNumber evidence="2">2.7.13.3</ecNumber>
    </recommendedName>
</protein>
<gene>
    <name evidence="8" type="ORF">BJ968_003471</name>
</gene>
<dbReference type="SMART" id="SM00387">
    <property type="entry name" value="HATPase_c"/>
    <property type="match status" value="1"/>
</dbReference>
<dbReference type="GO" id="GO:0000160">
    <property type="term" value="P:phosphorelay signal transduction system"/>
    <property type="evidence" value="ECO:0007669"/>
    <property type="project" value="UniProtKB-KW"/>
</dbReference>
<dbReference type="InterPro" id="IPR036890">
    <property type="entry name" value="HATPase_C_sf"/>
</dbReference>
<dbReference type="AlphaFoldDB" id="A0A7Y9J279"/>
<evidence type="ECO:0000259" key="7">
    <source>
        <dbReference type="SMART" id="SM00387"/>
    </source>
</evidence>
<dbReference type="GO" id="GO:0004673">
    <property type="term" value="F:protein histidine kinase activity"/>
    <property type="evidence" value="ECO:0007669"/>
    <property type="project" value="UniProtKB-EC"/>
</dbReference>
<evidence type="ECO:0000256" key="4">
    <source>
        <dbReference type="ARBA" id="ARBA00022777"/>
    </source>
</evidence>
<dbReference type="EC" id="2.7.13.3" evidence="2"/>
<evidence type="ECO:0000256" key="2">
    <source>
        <dbReference type="ARBA" id="ARBA00012438"/>
    </source>
</evidence>
<keyword evidence="6" id="KW-1133">Transmembrane helix</keyword>
<dbReference type="EMBL" id="JACCBB010000001">
    <property type="protein sequence ID" value="NYD23931.1"/>
    <property type="molecule type" value="Genomic_DNA"/>
</dbReference>
<organism evidence="8 9">
    <name type="scientific">Kineococcus aurantiacus</name>
    <dbReference type="NCBI Taxonomy" id="37633"/>
    <lineage>
        <taxon>Bacteria</taxon>
        <taxon>Bacillati</taxon>
        <taxon>Actinomycetota</taxon>
        <taxon>Actinomycetes</taxon>
        <taxon>Kineosporiales</taxon>
        <taxon>Kineosporiaceae</taxon>
        <taxon>Kineococcus</taxon>
    </lineage>
</organism>
<evidence type="ECO:0000256" key="5">
    <source>
        <dbReference type="ARBA" id="ARBA00023012"/>
    </source>
</evidence>
<keyword evidence="3" id="KW-0808">Transferase</keyword>